<evidence type="ECO:0008006" key="3">
    <source>
        <dbReference type="Google" id="ProtNLM"/>
    </source>
</evidence>
<gene>
    <name evidence="1" type="ORF">ASPWEDRAFT_30276</name>
</gene>
<reference evidence="2" key="1">
    <citation type="journal article" date="2017" name="Genome Biol.">
        <title>Comparative genomics reveals high biological diversity and specific adaptations in the industrially and medically important fungal genus Aspergillus.</title>
        <authorList>
            <person name="de Vries R.P."/>
            <person name="Riley R."/>
            <person name="Wiebenga A."/>
            <person name="Aguilar-Osorio G."/>
            <person name="Amillis S."/>
            <person name="Uchima C.A."/>
            <person name="Anderluh G."/>
            <person name="Asadollahi M."/>
            <person name="Askin M."/>
            <person name="Barry K."/>
            <person name="Battaglia E."/>
            <person name="Bayram O."/>
            <person name="Benocci T."/>
            <person name="Braus-Stromeyer S.A."/>
            <person name="Caldana C."/>
            <person name="Canovas D."/>
            <person name="Cerqueira G.C."/>
            <person name="Chen F."/>
            <person name="Chen W."/>
            <person name="Choi C."/>
            <person name="Clum A."/>
            <person name="Dos Santos R.A."/>
            <person name="Damasio A.R."/>
            <person name="Diallinas G."/>
            <person name="Emri T."/>
            <person name="Fekete E."/>
            <person name="Flipphi M."/>
            <person name="Freyberg S."/>
            <person name="Gallo A."/>
            <person name="Gournas C."/>
            <person name="Habgood R."/>
            <person name="Hainaut M."/>
            <person name="Harispe M.L."/>
            <person name="Henrissat B."/>
            <person name="Hilden K.S."/>
            <person name="Hope R."/>
            <person name="Hossain A."/>
            <person name="Karabika E."/>
            <person name="Karaffa L."/>
            <person name="Karanyi Z."/>
            <person name="Krasevec N."/>
            <person name="Kuo A."/>
            <person name="Kusch H."/>
            <person name="LaButti K."/>
            <person name="Lagendijk E.L."/>
            <person name="Lapidus A."/>
            <person name="Levasseur A."/>
            <person name="Lindquist E."/>
            <person name="Lipzen A."/>
            <person name="Logrieco A.F."/>
            <person name="MacCabe A."/>
            <person name="Maekelae M.R."/>
            <person name="Malavazi I."/>
            <person name="Melin P."/>
            <person name="Meyer V."/>
            <person name="Mielnichuk N."/>
            <person name="Miskei M."/>
            <person name="Molnar A.P."/>
            <person name="Mule G."/>
            <person name="Ngan C.Y."/>
            <person name="Orejas M."/>
            <person name="Orosz E."/>
            <person name="Ouedraogo J.P."/>
            <person name="Overkamp K.M."/>
            <person name="Park H.-S."/>
            <person name="Perrone G."/>
            <person name="Piumi F."/>
            <person name="Punt P.J."/>
            <person name="Ram A.F."/>
            <person name="Ramon A."/>
            <person name="Rauscher S."/>
            <person name="Record E."/>
            <person name="Riano-Pachon D.M."/>
            <person name="Robert V."/>
            <person name="Roehrig J."/>
            <person name="Ruller R."/>
            <person name="Salamov A."/>
            <person name="Salih N.S."/>
            <person name="Samson R.A."/>
            <person name="Sandor E."/>
            <person name="Sanguinetti M."/>
            <person name="Schuetze T."/>
            <person name="Sepcic K."/>
            <person name="Shelest E."/>
            <person name="Sherlock G."/>
            <person name="Sophianopoulou V."/>
            <person name="Squina F.M."/>
            <person name="Sun H."/>
            <person name="Susca A."/>
            <person name="Todd R.B."/>
            <person name="Tsang A."/>
            <person name="Unkles S.E."/>
            <person name="van de Wiele N."/>
            <person name="van Rossen-Uffink D."/>
            <person name="Oliveira J.V."/>
            <person name="Vesth T.C."/>
            <person name="Visser J."/>
            <person name="Yu J.-H."/>
            <person name="Zhou M."/>
            <person name="Andersen M.R."/>
            <person name="Archer D.B."/>
            <person name="Baker S.E."/>
            <person name="Benoit I."/>
            <person name="Brakhage A.A."/>
            <person name="Braus G.H."/>
            <person name="Fischer R."/>
            <person name="Frisvad J.C."/>
            <person name="Goldman G.H."/>
            <person name="Houbraken J."/>
            <person name="Oakley B."/>
            <person name="Pocsi I."/>
            <person name="Scazzocchio C."/>
            <person name="Seiboth B."/>
            <person name="vanKuyk P.A."/>
            <person name="Wortman J."/>
            <person name="Dyer P.S."/>
            <person name="Grigoriev I.V."/>
        </authorList>
    </citation>
    <scope>NUCLEOTIDE SEQUENCE [LARGE SCALE GENOMIC DNA]</scope>
    <source>
        <strain evidence="2">DTO 134E9</strain>
    </source>
</reference>
<protein>
    <recommendedName>
        <fullName evidence="3">DUF924-domain-containing protein</fullName>
    </recommendedName>
</protein>
<name>A0A1L9RE04_ASPWE</name>
<accession>A0A1L9RE04</accession>
<keyword evidence="2" id="KW-1185">Reference proteome</keyword>
<dbReference type="OrthoDB" id="414698at2759"/>
<dbReference type="SUPFAM" id="SSF48452">
    <property type="entry name" value="TPR-like"/>
    <property type="match status" value="1"/>
</dbReference>
<dbReference type="AlphaFoldDB" id="A0A1L9RE04"/>
<evidence type="ECO:0000313" key="1">
    <source>
        <dbReference type="EMBL" id="OJJ33169.1"/>
    </source>
</evidence>
<dbReference type="VEuPathDB" id="FungiDB:ASPWEDRAFT_30276"/>
<sequence length="241" mass="27748">MLDLHLFSVSLRRVRRRSARLSAVCGGARSNVDAVAVQVPLANDLNSFTLLYIPLDWITLLSGMQRIITTKITYSKVLDFWFGPKSSPDYLQEKSFWYGSPADDVLVRNTLGNDYEIAKQGELDRWMQEGQGEGALALILLLDQVPRNVFRGKPQAYATDSKALTAARYAVDHGWDKEMPSTQRRYLYSPFNHSEEMKDQAVSLRLFTELGDQYHLHWAKSFYEEIKRNGRFVHRDRILGR</sequence>
<dbReference type="InterPro" id="IPR010323">
    <property type="entry name" value="DUF924"/>
</dbReference>
<dbReference type="Proteomes" id="UP000184383">
    <property type="component" value="Unassembled WGS sequence"/>
</dbReference>
<evidence type="ECO:0000313" key="2">
    <source>
        <dbReference type="Proteomes" id="UP000184383"/>
    </source>
</evidence>
<organism evidence="1 2">
    <name type="scientific">Aspergillus wentii DTO 134E9</name>
    <dbReference type="NCBI Taxonomy" id="1073089"/>
    <lineage>
        <taxon>Eukaryota</taxon>
        <taxon>Fungi</taxon>
        <taxon>Dikarya</taxon>
        <taxon>Ascomycota</taxon>
        <taxon>Pezizomycotina</taxon>
        <taxon>Eurotiomycetes</taxon>
        <taxon>Eurotiomycetidae</taxon>
        <taxon>Eurotiales</taxon>
        <taxon>Aspergillaceae</taxon>
        <taxon>Aspergillus</taxon>
        <taxon>Aspergillus subgen. Cremei</taxon>
    </lineage>
</organism>
<dbReference type="RefSeq" id="XP_040686846.1">
    <property type="nucleotide sequence ID" value="XM_040833381.1"/>
</dbReference>
<dbReference type="GeneID" id="63749229"/>
<dbReference type="STRING" id="1073089.A0A1L9RE04"/>
<proteinExistence type="predicted"/>
<dbReference type="Gene3D" id="1.20.58.320">
    <property type="entry name" value="TPR-like"/>
    <property type="match status" value="1"/>
</dbReference>
<dbReference type="Gene3D" id="1.25.40.10">
    <property type="entry name" value="Tetratricopeptide repeat domain"/>
    <property type="match status" value="1"/>
</dbReference>
<dbReference type="Pfam" id="PF06041">
    <property type="entry name" value="DUF924"/>
    <property type="match status" value="1"/>
</dbReference>
<dbReference type="EMBL" id="KV878214">
    <property type="protein sequence ID" value="OJJ33169.1"/>
    <property type="molecule type" value="Genomic_DNA"/>
</dbReference>
<dbReference type="InterPro" id="IPR011990">
    <property type="entry name" value="TPR-like_helical_dom_sf"/>
</dbReference>